<dbReference type="AlphaFoldDB" id="A0A2D4NKS1"/>
<name>A0A2D4NKS1_MICSU</name>
<organism evidence="2">
    <name type="scientific">Micrurus surinamensis</name>
    <name type="common">Surinam coral snake</name>
    <dbReference type="NCBI Taxonomy" id="129470"/>
    <lineage>
        <taxon>Eukaryota</taxon>
        <taxon>Metazoa</taxon>
        <taxon>Chordata</taxon>
        <taxon>Craniata</taxon>
        <taxon>Vertebrata</taxon>
        <taxon>Euteleostomi</taxon>
        <taxon>Lepidosauria</taxon>
        <taxon>Squamata</taxon>
        <taxon>Bifurcata</taxon>
        <taxon>Unidentata</taxon>
        <taxon>Episquamata</taxon>
        <taxon>Toxicofera</taxon>
        <taxon>Serpentes</taxon>
        <taxon>Colubroidea</taxon>
        <taxon>Elapidae</taxon>
        <taxon>Elapinae</taxon>
        <taxon>Micrurus</taxon>
    </lineage>
</organism>
<keyword evidence="1" id="KW-0812">Transmembrane</keyword>
<keyword evidence="1" id="KW-0472">Membrane</keyword>
<sequence length="104" mass="11921">MDFLHDYLFGSSNDELITTVRDVSIYIKRKGKTPLDIQSDKELLKVCRHSLKKFSGILASFGTFGLFFLCGRRENESKSQRFQIRKMATCIVVEFLGTCCAAWN</sequence>
<evidence type="ECO:0000313" key="2">
    <source>
        <dbReference type="EMBL" id="LAB46302.1"/>
    </source>
</evidence>
<proteinExistence type="predicted"/>
<evidence type="ECO:0000256" key="1">
    <source>
        <dbReference type="SAM" id="Phobius"/>
    </source>
</evidence>
<feature type="transmembrane region" description="Helical" evidence="1">
    <location>
        <begin position="54"/>
        <end position="71"/>
    </location>
</feature>
<reference evidence="2" key="1">
    <citation type="submission" date="2017-07" db="EMBL/GenBank/DDBJ databases">
        <authorList>
            <person name="Mikheyev A."/>
            <person name="Grau M."/>
        </authorList>
    </citation>
    <scope>NUCLEOTIDE SEQUENCE</scope>
    <source>
        <tissue evidence="2">Venom_gland</tissue>
    </source>
</reference>
<reference evidence="2" key="2">
    <citation type="submission" date="2017-11" db="EMBL/GenBank/DDBJ databases">
        <title>Coralsnake Venomics: Analyses of Venom Gland Transcriptomes and Proteomes of Six Brazilian Taxa.</title>
        <authorList>
            <person name="Aird S.D."/>
            <person name="Jorge da Silva N."/>
            <person name="Qiu L."/>
            <person name="Villar-Briones A."/>
            <person name="Aparecida-Saddi V."/>
            <person name="Campos-Telles M.P."/>
            <person name="Grau M."/>
            <person name="Mikheyev A.S."/>
        </authorList>
    </citation>
    <scope>NUCLEOTIDE SEQUENCE</scope>
    <source>
        <tissue evidence="2">Venom_gland</tissue>
    </source>
</reference>
<dbReference type="EMBL" id="IACN01005547">
    <property type="protein sequence ID" value="LAB46302.1"/>
    <property type="molecule type" value="Transcribed_RNA"/>
</dbReference>
<keyword evidence="1" id="KW-1133">Transmembrane helix</keyword>
<protein>
    <submittedName>
        <fullName evidence="2">Uncharacterized protein</fullName>
    </submittedName>
</protein>
<accession>A0A2D4NKS1</accession>